<feature type="domain" description="JmjC" evidence="6">
    <location>
        <begin position="182"/>
        <end position="350"/>
    </location>
</feature>
<feature type="compositionally biased region" description="Pro residues" evidence="5">
    <location>
        <begin position="1232"/>
        <end position="1242"/>
    </location>
</feature>
<feature type="compositionally biased region" description="Basic and acidic residues" evidence="5">
    <location>
        <begin position="1352"/>
        <end position="1363"/>
    </location>
</feature>
<dbReference type="PROSITE" id="PS51184">
    <property type="entry name" value="JMJC"/>
    <property type="match status" value="1"/>
</dbReference>
<feature type="compositionally biased region" description="Basic residues" evidence="5">
    <location>
        <begin position="1029"/>
        <end position="1039"/>
    </location>
</feature>
<dbReference type="GO" id="GO:0005634">
    <property type="term" value="C:nucleus"/>
    <property type="evidence" value="ECO:0007669"/>
    <property type="project" value="UniProtKB-SubCell"/>
</dbReference>
<dbReference type="EMBL" id="MU001671">
    <property type="protein sequence ID" value="KAF2461255.1"/>
    <property type="molecule type" value="Genomic_DNA"/>
</dbReference>
<feature type="compositionally biased region" description="Basic residues" evidence="5">
    <location>
        <begin position="860"/>
        <end position="870"/>
    </location>
</feature>
<gene>
    <name evidence="7" type="ORF">BDY21DRAFT_82014</name>
</gene>
<dbReference type="OrthoDB" id="298344at2759"/>
<evidence type="ECO:0000256" key="2">
    <source>
        <dbReference type="ARBA" id="ARBA00023015"/>
    </source>
</evidence>
<proteinExistence type="predicted"/>
<keyword evidence="2" id="KW-0805">Transcription regulation</keyword>
<feature type="region of interest" description="Disordered" evidence="5">
    <location>
        <begin position="972"/>
        <end position="997"/>
    </location>
</feature>
<evidence type="ECO:0000256" key="1">
    <source>
        <dbReference type="ARBA" id="ARBA00004123"/>
    </source>
</evidence>
<keyword evidence="3" id="KW-0804">Transcription</keyword>
<feature type="compositionally biased region" description="Low complexity" evidence="5">
    <location>
        <begin position="1276"/>
        <end position="1287"/>
    </location>
</feature>
<dbReference type="SUPFAM" id="SSF51197">
    <property type="entry name" value="Clavaminate synthase-like"/>
    <property type="match status" value="1"/>
</dbReference>
<dbReference type="SMART" id="SM00558">
    <property type="entry name" value="JmjC"/>
    <property type="match status" value="1"/>
</dbReference>
<dbReference type="Pfam" id="PF02373">
    <property type="entry name" value="JmjC"/>
    <property type="match status" value="1"/>
</dbReference>
<feature type="compositionally biased region" description="Basic residues" evidence="5">
    <location>
        <begin position="1538"/>
        <end position="1549"/>
    </location>
</feature>
<dbReference type="Proteomes" id="UP000799766">
    <property type="component" value="Unassembled WGS sequence"/>
</dbReference>
<accession>A0A6A6PBC8</accession>
<feature type="compositionally biased region" description="Basic residues" evidence="5">
    <location>
        <begin position="1584"/>
        <end position="1595"/>
    </location>
</feature>
<evidence type="ECO:0000256" key="4">
    <source>
        <dbReference type="ARBA" id="ARBA00023242"/>
    </source>
</evidence>
<feature type="compositionally biased region" description="Polar residues" evidence="5">
    <location>
        <begin position="1470"/>
        <end position="1484"/>
    </location>
</feature>
<name>A0A6A6PBC8_9PEZI</name>
<dbReference type="Gene3D" id="2.60.120.650">
    <property type="entry name" value="Cupin"/>
    <property type="match status" value="1"/>
</dbReference>
<keyword evidence="8" id="KW-1185">Reference proteome</keyword>
<feature type="compositionally biased region" description="Low complexity" evidence="5">
    <location>
        <begin position="1181"/>
        <end position="1196"/>
    </location>
</feature>
<feature type="compositionally biased region" description="Basic and acidic residues" evidence="5">
    <location>
        <begin position="1113"/>
        <end position="1126"/>
    </location>
</feature>
<feature type="region of interest" description="Disordered" evidence="5">
    <location>
        <begin position="709"/>
        <end position="767"/>
    </location>
</feature>
<reference evidence="7" key="1">
    <citation type="journal article" date="2020" name="Stud. Mycol.">
        <title>101 Dothideomycetes genomes: a test case for predicting lifestyles and emergence of pathogens.</title>
        <authorList>
            <person name="Haridas S."/>
            <person name="Albert R."/>
            <person name="Binder M."/>
            <person name="Bloem J."/>
            <person name="Labutti K."/>
            <person name="Salamov A."/>
            <person name="Andreopoulos B."/>
            <person name="Baker S."/>
            <person name="Barry K."/>
            <person name="Bills G."/>
            <person name="Bluhm B."/>
            <person name="Cannon C."/>
            <person name="Castanera R."/>
            <person name="Culley D."/>
            <person name="Daum C."/>
            <person name="Ezra D."/>
            <person name="Gonzalez J."/>
            <person name="Henrissat B."/>
            <person name="Kuo A."/>
            <person name="Liang C."/>
            <person name="Lipzen A."/>
            <person name="Lutzoni F."/>
            <person name="Magnuson J."/>
            <person name="Mondo S."/>
            <person name="Nolan M."/>
            <person name="Ohm R."/>
            <person name="Pangilinan J."/>
            <person name="Park H.-J."/>
            <person name="Ramirez L."/>
            <person name="Alfaro M."/>
            <person name="Sun H."/>
            <person name="Tritt A."/>
            <person name="Yoshinaga Y."/>
            <person name="Zwiers L.-H."/>
            <person name="Turgeon B."/>
            <person name="Goodwin S."/>
            <person name="Spatafora J."/>
            <person name="Crous P."/>
            <person name="Grigoriev I."/>
        </authorList>
    </citation>
    <scope>NUCLEOTIDE SEQUENCE</scope>
    <source>
        <strain evidence="7">ATCC 16933</strain>
    </source>
</reference>
<dbReference type="InterPro" id="IPR018866">
    <property type="entry name" value="Znf-4CXXC_R1"/>
</dbReference>
<keyword evidence="4" id="KW-0539">Nucleus</keyword>
<evidence type="ECO:0000256" key="5">
    <source>
        <dbReference type="SAM" id="MobiDB-lite"/>
    </source>
</evidence>
<dbReference type="Pfam" id="PF10497">
    <property type="entry name" value="zf-4CXXC_R1"/>
    <property type="match status" value="1"/>
</dbReference>
<dbReference type="InterPro" id="IPR003347">
    <property type="entry name" value="JmjC_dom"/>
</dbReference>
<evidence type="ECO:0000256" key="3">
    <source>
        <dbReference type="ARBA" id="ARBA00023163"/>
    </source>
</evidence>
<protein>
    <recommendedName>
        <fullName evidence="6">JmjC domain-containing protein</fullName>
    </recommendedName>
</protein>
<feature type="compositionally biased region" description="Basic and acidic residues" evidence="5">
    <location>
        <begin position="1138"/>
        <end position="1157"/>
    </location>
</feature>
<organism evidence="7 8">
    <name type="scientific">Lineolata rhizophorae</name>
    <dbReference type="NCBI Taxonomy" id="578093"/>
    <lineage>
        <taxon>Eukaryota</taxon>
        <taxon>Fungi</taxon>
        <taxon>Dikarya</taxon>
        <taxon>Ascomycota</taxon>
        <taxon>Pezizomycotina</taxon>
        <taxon>Dothideomycetes</taxon>
        <taxon>Dothideomycetes incertae sedis</taxon>
        <taxon>Lineolatales</taxon>
        <taxon>Lineolataceae</taxon>
        <taxon>Lineolata</taxon>
    </lineage>
</organism>
<evidence type="ECO:0000259" key="6">
    <source>
        <dbReference type="PROSITE" id="PS51184"/>
    </source>
</evidence>
<comment type="subcellular location">
    <subcellularLocation>
        <location evidence="1">Nucleus</location>
    </subcellularLocation>
</comment>
<feature type="compositionally biased region" description="Polar residues" evidence="5">
    <location>
        <begin position="1497"/>
        <end position="1507"/>
    </location>
</feature>
<evidence type="ECO:0000313" key="7">
    <source>
        <dbReference type="EMBL" id="KAF2461255.1"/>
    </source>
</evidence>
<evidence type="ECO:0000313" key="8">
    <source>
        <dbReference type="Proteomes" id="UP000799766"/>
    </source>
</evidence>
<feature type="region of interest" description="Disordered" evidence="5">
    <location>
        <begin position="1319"/>
        <end position="1595"/>
    </location>
</feature>
<feature type="region of interest" description="Disordered" evidence="5">
    <location>
        <begin position="843"/>
        <end position="877"/>
    </location>
</feature>
<feature type="region of interest" description="Disordered" evidence="5">
    <location>
        <begin position="1020"/>
        <end position="1246"/>
    </location>
</feature>
<feature type="region of interest" description="Disordered" evidence="5">
    <location>
        <begin position="1265"/>
        <end position="1296"/>
    </location>
</feature>
<feature type="compositionally biased region" description="Low complexity" evidence="5">
    <location>
        <begin position="1385"/>
        <end position="1397"/>
    </location>
</feature>
<sequence length="1595" mass="176169">MPAQRPRASFEPLPPDFDVRALVENTDNFQYVDRISYDVIEQNGFDSFEKLVLLHAIIGGKPLVIDGFLDRLDPWTFTPGWLKSNHGKKIENARNLTAKDYLPLTIGHYLDNMSLLTDQFWHKRSHYKDKNRQRIYLKDIDCPPVWHDKLRERIPPSLFYMNDSVGDIGGPGAPIDNSTATGTRRKGRGIAKAADLMSSLPPEMRAVNLMCYVGHEGTYTPAHREMCASMGQNIMVEASGTVGEGGRPEKPGSSLWLMTESKDRHMVAEYWLSVLGHDIEVESHFAQISAWRKAPFTVYVVEQRPGDFILIPPLAPHQVWNRGTRTMKVAWNRTTVETLEMAMNEALPNARMVCRDEQYKNKAIIYYTLAKYSGLLRQASARAAQGDDTISHAPKIRQVKKDFRRLFFLFQRIMVSEMFGSDQPQDREFLPYDSNVTCAYCRGNIFNRFLTCPSCKDALGTGTDEPYDICMECYAMGRSCACISGLRWVEQWKWKDLTKKYEDWRRQIIEIDGGVSESTPLSLTDERGRQSKKTLAQICQEQLKRRPWIDIKNMKNLEDDENEDEEIVINDDGTVKKVRSKKSKEWIKKSARCHVCFHRHPKWKCANCAICDKWFCYGSLFRGHDLMPQTVMEDPNWACPHCRRVCNAGACRRDPSQHPYEPKGTLLGHDTRKVADARSVESLVDFSVSNLNWLKDNPDEQPHQNARLMKRKEAADQEKANGSMLDGNHYVDDDGVEHTSGGRTPGDNSQIVYSPGADGGAADGSVPIDPALLSEHVPPGYVPSTANGAPPGYVPGETNGLPGGDSPAPSAFVAPSAIMYNAGPAAALQDEEEDISFLYPEPHSTFDNDGELEEPATITRKTKKKKKKRGTNGADEVEDDGDFIIQTMQTRKRSNAVEDGEVAIPLHKRNDASAQFRRQQEKKHLEEAKKAGRFIAANAALRGRKKFVKLKVGVEKLQHFNEDLRRRALEQQRLQRGRQTRQEDDDEEEWNEAAGAGAVENGLDVSRLKVLLTSDVAALEKGDGPGHRGPGHGHKHKKYNNQVRVPVEEDEDFATSRKRKRPPPGETGPDGLSKKKARVRYESISISSEDEEDADKAGEADGAYIPGTRQRRASGEHRSSRRNRGDEENEYMPTELPEDWRDSFAARRREPKKDRRVTFTGGASIRSAVPCKRKPGRAKGSGRNSTGGTTSASAAAEPDIVPIHGGNDGMEGINAEHDTDSANDAPDVMHDTPPPTAPPAPNPAVVSSHIVAPTANMTRPAQLRPILSTSDMPLASTKKLTSPSPTSDLEQNEDPVSMARIASRIVSDNMRAKLDVARWADDNDEVSLPPSDDDFFDFGNRGLGGTPAMSKETGENNTRKSYERSISLSDDDSDSSSPPPPPSKAPARSRASAGRAPLTRAQLDGAADDETEPQPIFPHISPRAKGGSILSRMGRGGKKIKIVSAASKMKGAVGSSTEESEGSGRHGTATPGTESVQSTPSISEVNRGHGRPRKNSTPKISMTQVVPLSSEDEDEVHRAATDGDSGESDGFIPAKKGPPQRHFARRGRPSRGGVAGVVGPRRSGGFTVINGTVLGAGSGLTRSGNRRGRPPNRGR</sequence>